<organism evidence="2">
    <name type="scientific">Salvia splendens</name>
    <name type="common">Scarlet sage</name>
    <dbReference type="NCBI Taxonomy" id="180675"/>
    <lineage>
        <taxon>Eukaryota</taxon>
        <taxon>Viridiplantae</taxon>
        <taxon>Streptophyta</taxon>
        <taxon>Embryophyta</taxon>
        <taxon>Tracheophyta</taxon>
        <taxon>Spermatophyta</taxon>
        <taxon>Magnoliopsida</taxon>
        <taxon>eudicotyledons</taxon>
        <taxon>Gunneridae</taxon>
        <taxon>Pentapetalae</taxon>
        <taxon>asterids</taxon>
        <taxon>lamiids</taxon>
        <taxon>Lamiales</taxon>
        <taxon>Lamiaceae</taxon>
        <taxon>Nepetoideae</taxon>
        <taxon>Mentheae</taxon>
        <taxon>Salviinae</taxon>
        <taxon>Salvia</taxon>
        <taxon>Salvia subgen. Calosphace</taxon>
        <taxon>core Calosphace</taxon>
    </lineage>
</organism>
<dbReference type="Proteomes" id="UP000298416">
    <property type="component" value="Unassembled WGS sequence"/>
</dbReference>
<proteinExistence type="predicted"/>
<name>A0A8X8YE39_SALSN</name>
<dbReference type="EMBL" id="PNBA02000003">
    <property type="protein sequence ID" value="KAG6430941.1"/>
    <property type="molecule type" value="Genomic_DNA"/>
</dbReference>
<reference evidence="2" key="2">
    <citation type="submission" date="2020-08" db="EMBL/GenBank/DDBJ databases">
        <title>Plant Genome Project.</title>
        <authorList>
            <person name="Zhang R.-G."/>
        </authorList>
    </citation>
    <scope>NUCLEOTIDE SEQUENCE</scope>
    <source>
        <strain evidence="2">Huo1</strain>
        <tissue evidence="2">Leaf</tissue>
    </source>
</reference>
<evidence type="ECO:0000313" key="3">
    <source>
        <dbReference type="Proteomes" id="UP000298416"/>
    </source>
</evidence>
<protein>
    <submittedName>
        <fullName evidence="2">Uncharacterized protein</fullName>
    </submittedName>
</protein>
<feature type="region of interest" description="Disordered" evidence="1">
    <location>
        <begin position="108"/>
        <end position="151"/>
    </location>
</feature>
<dbReference type="AlphaFoldDB" id="A0A8X8YE39"/>
<reference evidence="2" key="1">
    <citation type="submission" date="2018-01" db="EMBL/GenBank/DDBJ databases">
        <authorList>
            <person name="Mao J.F."/>
        </authorList>
    </citation>
    <scope>NUCLEOTIDE SEQUENCE</scope>
    <source>
        <strain evidence="2">Huo1</strain>
        <tissue evidence="2">Leaf</tissue>
    </source>
</reference>
<gene>
    <name evidence="2" type="ORF">SASPL_109015</name>
</gene>
<evidence type="ECO:0000256" key="1">
    <source>
        <dbReference type="SAM" id="MobiDB-lite"/>
    </source>
</evidence>
<keyword evidence="3" id="KW-1185">Reference proteome</keyword>
<feature type="compositionally biased region" description="Low complexity" evidence="1">
    <location>
        <begin position="126"/>
        <end position="145"/>
    </location>
</feature>
<feature type="region of interest" description="Disordered" evidence="1">
    <location>
        <begin position="59"/>
        <end position="92"/>
    </location>
</feature>
<sequence length="151" mass="16472">MLGLLCTKTKTRILLLACFYGLDDVKKEHEVTVVLLSDRTEKISADELSCYEVNENDTEVNSPAVFPPPTVRRKLFPDEVEPPTDRESTNEAGICFIDLDADGKLHTRMMGKGRDLPTQPGRNKDPGGPSNLSSNASSCASNSPCEGFPTV</sequence>
<evidence type="ECO:0000313" key="2">
    <source>
        <dbReference type="EMBL" id="KAG6430941.1"/>
    </source>
</evidence>
<accession>A0A8X8YE39</accession>
<comment type="caution">
    <text evidence="2">The sequence shown here is derived from an EMBL/GenBank/DDBJ whole genome shotgun (WGS) entry which is preliminary data.</text>
</comment>